<keyword evidence="2" id="KW-1185">Reference proteome</keyword>
<proteinExistence type="predicted"/>
<accession>A0ABN1FL57</accession>
<gene>
    <name evidence="1" type="ORF">GCM10009416_34370</name>
</gene>
<comment type="caution">
    <text evidence="1">The sequence shown here is derived from an EMBL/GenBank/DDBJ whole genome shotgun (WGS) entry which is preliminary data.</text>
</comment>
<name>A0ABN1FL57_9PROT</name>
<evidence type="ECO:0000313" key="2">
    <source>
        <dbReference type="Proteomes" id="UP001501588"/>
    </source>
</evidence>
<dbReference type="Proteomes" id="UP001501588">
    <property type="component" value="Unassembled WGS sequence"/>
</dbReference>
<evidence type="ECO:0000313" key="1">
    <source>
        <dbReference type="EMBL" id="GAA0593075.1"/>
    </source>
</evidence>
<reference evidence="1 2" key="1">
    <citation type="journal article" date="2019" name="Int. J. Syst. Evol. Microbiol.">
        <title>The Global Catalogue of Microorganisms (GCM) 10K type strain sequencing project: providing services to taxonomists for standard genome sequencing and annotation.</title>
        <authorList>
            <consortium name="The Broad Institute Genomics Platform"/>
            <consortium name="The Broad Institute Genome Sequencing Center for Infectious Disease"/>
            <person name="Wu L."/>
            <person name="Ma J."/>
        </authorList>
    </citation>
    <scope>NUCLEOTIDE SEQUENCE [LARGE SCALE GENOMIC DNA]</scope>
    <source>
        <strain evidence="1 2">JCM 9933</strain>
    </source>
</reference>
<protein>
    <submittedName>
        <fullName evidence="1">Uncharacterized protein</fullName>
    </submittedName>
</protein>
<dbReference type="EMBL" id="BAAAFZ010000053">
    <property type="protein sequence ID" value="GAA0593075.1"/>
    <property type="molecule type" value="Genomic_DNA"/>
</dbReference>
<sequence length="58" mass="5942">MAGSASAVDFRRGRRLWSLATESGAGNRGLLKGLAAVSGRAETPVVETGKVAPDSRSL</sequence>
<organism evidence="1 2">
    <name type="scientific">Craurococcus roseus</name>
    <dbReference type="NCBI Taxonomy" id="77585"/>
    <lineage>
        <taxon>Bacteria</taxon>
        <taxon>Pseudomonadati</taxon>
        <taxon>Pseudomonadota</taxon>
        <taxon>Alphaproteobacteria</taxon>
        <taxon>Acetobacterales</taxon>
        <taxon>Acetobacteraceae</taxon>
        <taxon>Craurococcus</taxon>
    </lineage>
</organism>